<dbReference type="GO" id="GO:0005829">
    <property type="term" value="C:cytosol"/>
    <property type="evidence" value="ECO:0007669"/>
    <property type="project" value="TreeGrafter"/>
</dbReference>
<proteinExistence type="inferred from homology"/>
<dbReference type="GO" id="GO:0003723">
    <property type="term" value="F:RNA binding"/>
    <property type="evidence" value="ECO:0007669"/>
    <property type="project" value="UniProtKB-UniRule"/>
</dbReference>
<evidence type="ECO:0000313" key="10">
    <source>
        <dbReference type="Proteomes" id="UP000807825"/>
    </source>
</evidence>
<keyword evidence="3 6" id="KW-0694">RNA-binding</keyword>
<feature type="region of interest" description="Disordered" evidence="7">
    <location>
        <begin position="144"/>
        <end position="164"/>
    </location>
</feature>
<evidence type="ECO:0000256" key="5">
    <source>
        <dbReference type="ARBA" id="ARBA00023163"/>
    </source>
</evidence>
<dbReference type="InterPro" id="IPR006027">
    <property type="entry name" value="NusB_RsmB_TIM44"/>
</dbReference>
<feature type="domain" description="NusB/RsmB/TIM44" evidence="8">
    <location>
        <begin position="5"/>
        <end position="137"/>
    </location>
</feature>
<dbReference type="Pfam" id="PF01029">
    <property type="entry name" value="NusB"/>
    <property type="match status" value="1"/>
</dbReference>
<dbReference type="GO" id="GO:0031564">
    <property type="term" value="P:transcription antitermination"/>
    <property type="evidence" value="ECO:0007669"/>
    <property type="project" value="UniProtKB-KW"/>
</dbReference>
<comment type="similarity">
    <text evidence="1 6">Belongs to the NusB family.</text>
</comment>
<gene>
    <name evidence="6 9" type="primary">nusB</name>
    <name evidence="9" type="ORF">HY912_07480</name>
</gene>
<dbReference type="NCBIfam" id="TIGR01951">
    <property type="entry name" value="nusB"/>
    <property type="match status" value="1"/>
</dbReference>
<dbReference type="SUPFAM" id="SSF48013">
    <property type="entry name" value="NusB-like"/>
    <property type="match status" value="1"/>
</dbReference>
<evidence type="ECO:0000256" key="4">
    <source>
        <dbReference type="ARBA" id="ARBA00023015"/>
    </source>
</evidence>
<feature type="compositionally biased region" description="Polar residues" evidence="7">
    <location>
        <begin position="152"/>
        <end position="164"/>
    </location>
</feature>
<dbReference type="HAMAP" id="MF_00073">
    <property type="entry name" value="NusB"/>
    <property type="match status" value="1"/>
</dbReference>
<evidence type="ECO:0000256" key="6">
    <source>
        <dbReference type="HAMAP-Rule" id="MF_00073"/>
    </source>
</evidence>
<keyword evidence="2 6" id="KW-0889">Transcription antitermination</keyword>
<reference evidence="9" key="1">
    <citation type="submission" date="2020-07" db="EMBL/GenBank/DDBJ databases">
        <title>Huge and variable diversity of episymbiotic CPR bacteria and DPANN archaea in groundwater ecosystems.</title>
        <authorList>
            <person name="He C.Y."/>
            <person name="Keren R."/>
            <person name="Whittaker M."/>
            <person name="Farag I.F."/>
            <person name="Doudna J."/>
            <person name="Cate J.H.D."/>
            <person name="Banfield J.F."/>
        </authorList>
    </citation>
    <scope>NUCLEOTIDE SEQUENCE</scope>
    <source>
        <strain evidence="9">NC_groundwater_1664_Pr3_B-0.1um_52_9</strain>
    </source>
</reference>
<dbReference type="PANTHER" id="PTHR11078">
    <property type="entry name" value="N UTILIZATION SUBSTANCE PROTEIN B-RELATED"/>
    <property type="match status" value="1"/>
</dbReference>
<accession>A0A9D6UZJ6</accession>
<comment type="caution">
    <text evidence="9">The sequence shown here is derived from an EMBL/GenBank/DDBJ whole genome shotgun (WGS) entry which is preliminary data.</text>
</comment>
<dbReference type="GO" id="GO:0006353">
    <property type="term" value="P:DNA-templated transcription termination"/>
    <property type="evidence" value="ECO:0007669"/>
    <property type="project" value="UniProtKB-UniRule"/>
</dbReference>
<keyword evidence="4 6" id="KW-0805">Transcription regulation</keyword>
<dbReference type="InterPro" id="IPR011605">
    <property type="entry name" value="NusB_fam"/>
</dbReference>
<evidence type="ECO:0000313" key="9">
    <source>
        <dbReference type="EMBL" id="MBI5249320.1"/>
    </source>
</evidence>
<protein>
    <recommendedName>
        <fullName evidence="6">Transcription antitermination protein NusB</fullName>
    </recommendedName>
    <alternativeName>
        <fullName evidence="6">Antitermination factor NusB</fullName>
    </alternativeName>
</protein>
<dbReference type="EMBL" id="JACRDE010000206">
    <property type="protein sequence ID" value="MBI5249320.1"/>
    <property type="molecule type" value="Genomic_DNA"/>
</dbReference>
<evidence type="ECO:0000256" key="1">
    <source>
        <dbReference type="ARBA" id="ARBA00005952"/>
    </source>
</evidence>
<sequence length="164" mass="18827">MPSRRKTREFVLQVLFAADARQQDPLEALEFLESHFHGDDDEELKLHRVMKDFARQLVAAVSKDQAIIDGLISKLSHNWKLYRINRVDRNILRMAIAEMTSFPEIPGRVVLNEAIEIGKKYGAENSAAFINGILDRIHMLEPRPRSTEELQKSLTELDQNSSTD</sequence>
<dbReference type="Proteomes" id="UP000807825">
    <property type="component" value="Unassembled WGS sequence"/>
</dbReference>
<organism evidence="9 10">
    <name type="scientific">Desulfomonile tiedjei</name>
    <dbReference type="NCBI Taxonomy" id="2358"/>
    <lineage>
        <taxon>Bacteria</taxon>
        <taxon>Pseudomonadati</taxon>
        <taxon>Thermodesulfobacteriota</taxon>
        <taxon>Desulfomonilia</taxon>
        <taxon>Desulfomonilales</taxon>
        <taxon>Desulfomonilaceae</taxon>
        <taxon>Desulfomonile</taxon>
    </lineage>
</organism>
<name>A0A9D6UZJ6_9BACT</name>
<evidence type="ECO:0000256" key="2">
    <source>
        <dbReference type="ARBA" id="ARBA00022814"/>
    </source>
</evidence>
<keyword evidence="5 6" id="KW-0804">Transcription</keyword>
<evidence type="ECO:0000256" key="3">
    <source>
        <dbReference type="ARBA" id="ARBA00022884"/>
    </source>
</evidence>
<dbReference type="Gene3D" id="1.10.940.10">
    <property type="entry name" value="NusB-like"/>
    <property type="match status" value="1"/>
</dbReference>
<comment type="function">
    <text evidence="6">Involved in transcription antitermination. Required for transcription of ribosomal RNA (rRNA) genes. Binds specifically to the boxA antiterminator sequence of the ribosomal RNA (rrn) operons.</text>
</comment>
<evidence type="ECO:0000259" key="8">
    <source>
        <dbReference type="Pfam" id="PF01029"/>
    </source>
</evidence>
<dbReference type="PANTHER" id="PTHR11078:SF3">
    <property type="entry name" value="ANTITERMINATION NUSB DOMAIN-CONTAINING PROTEIN"/>
    <property type="match status" value="1"/>
</dbReference>
<dbReference type="InterPro" id="IPR035926">
    <property type="entry name" value="NusB-like_sf"/>
</dbReference>
<dbReference type="AlphaFoldDB" id="A0A9D6UZJ6"/>
<evidence type="ECO:0000256" key="7">
    <source>
        <dbReference type="SAM" id="MobiDB-lite"/>
    </source>
</evidence>